<feature type="region of interest" description="Disordered" evidence="1">
    <location>
        <begin position="251"/>
        <end position="270"/>
    </location>
</feature>
<dbReference type="EMBL" id="JBDJPC010000005">
    <property type="protein sequence ID" value="KAL1502152.1"/>
    <property type="molecule type" value="Genomic_DNA"/>
</dbReference>
<dbReference type="Proteomes" id="UP001566132">
    <property type="component" value="Unassembled WGS sequence"/>
</dbReference>
<keyword evidence="3" id="KW-1185">Reference proteome</keyword>
<dbReference type="AlphaFoldDB" id="A0ABD1EVZ8"/>
<evidence type="ECO:0000313" key="3">
    <source>
        <dbReference type="Proteomes" id="UP001566132"/>
    </source>
</evidence>
<feature type="compositionally biased region" description="Basic and acidic residues" evidence="1">
    <location>
        <begin position="255"/>
        <end position="267"/>
    </location>
</feature>
<protein>
    <submittedName>
        <fullName evidence="2">Uncharacterized protein</fullName>
    </submittedName>
</protein>
<feature type="region of interest" description="Disordered" evidence="1">
    <location>
        <begin position="41"/>
        <end position="63"/>
    </location>
</feature>
<proteinExistence type="predicted"/>
<name>A0ABD1EVZ8_HYPHA</name>
<evidence type="ECO:0000313" key="2">
    <source>
        <dbReference type="EMBL" id="KAL1502152.1"/>
    </source>
</evidence>
<accession>A0ABD1EVZ8</accession>
<comment type="caution">
    <text evidence="2">The sequence shown here is derived from an EMBL/GenBank/DDBJ whole genome shotgun (WGS) entry which is preliminary data.</text>
</comment>
<reference evidence="2 3" key="1">
    <citation type="submission" date="2024-05" db="EMBL/GenBank/DDBJ databases">
        <title>Genetic variation in Jamaican populations of the coffee berry borer (Hypothenemus hampei).</title>
        <authorList>
            <person name="Errbii M."/>
            <person name="Myrie A."/>
        </authorList>
    </citation>
    <scope>NUCLEOTIDE SEQUENCE [LARGE SCALE GENOMIC DNA]</scope>
    <source>
        <strain evidence="2">JA-Hopewell-2020-01-JO</strain>
        <tissue evidence="2">Whole body</tissue>
    </source>
</reference>
<organism evidence="2 3">
    <name type="scientific">Hypothenemus hampei</name>
    <name type="common">Coffee berry borer</name>
    <dbReference type="NCBI Taxonomy" id="57062"/>
    <lineage>
        <taxon>Eukaryota</taxon>
        <taxon>Metazoa</taxon>
        <taxon>Ecdysozoa</taxon>
        <taxon>Arthropoda</taxon>
        <taxon>Hexapoda</taxon>
        <taxon>Insecta</taxon>
        <taxon>Pterygota</taxon>
        <taxon>Neoptera</taxon>
        <taxon>Endopterygota</taxon>
        <taxon>Coleoptera</taxon>
        <taxon>Polyphaga</taxon>
        <taxon>Cucujiformia</taxon>
        <taxon>Curculionidae</taxon>
        <taxon>Scolytinae</taxon>
        <taxon>Hypothenemus</taxon>
    </lineage>
</organism>
<gene>
    <name evidence="2" type="ORF">ABEB36_007339</name>
</gene>
<evidence type="ECO:0000256" key="1">
    <source>
        <dbReference type="SAM" id="MobiDB-lite"/>
    </source>
</evidence>
<sequence length="314" mass="37252">MNINNEWWFLVPFSYWLACRFAEQGKWSFAMFPIVNPDRKHKQEIDDTDDETEKQSHTKRVRKKSEKRKLLNFVYYLGIDPGVVNCVGVCLHSKEGVLKPKEEKGEERNYYLKSATSEESGKWCNEHIQRFKRNKMMKNMKLLAGRNERNKDQDVAFTAKTSHKYEANLEYIKYRMQFFQGSQREYSRRRVTRLKFDYYIRRRRAIDKLVNELLPSGEDVRTLVCSAVPGSIDMDDEAGRPPEDDTEDIQIIEDEPARPPEESNENRKPRRRGFHRYAVCKTCHIVWNRDINAGRNMIMVATQDDVNYRKSTSQ</sequence>